<dbReference type="PANTHER" id="PTHR30528">
    <property type="entry name" value="CYTOPLASMIC PROTEIN"/>
    <property type="match status" value="1"/>
</dbReference>
<gene>
    <name evidence="1" type="ORF">QWI16_07480</name>
</gene>
<proteinExistence type="predicted"/>
<evidence type="ECO:0000313" key="2">
    <source>
        <dbReference type="Proteomes" id="UP001168380"/>
    </source>
</evidence>
<dbReference type="Pfam" id="PF06224">
    <property type="entry name" value="AlkZ-like"/>
    <property type="match status" value="1"/>
</dbReference>
<evidence type="ECO:0000313" key="1">
    <source>
        <dbReference type="EMBL" id="MDO3382011.1"/>
    </source>
</evidence>
<comment type="caution">
    <text evidence="1">The sequence shown here is derived from an EMBL/GenBank/DDBJ whole genome shotgun (WGS) entry which is preliminary data.</text>
</comment>
<keyword evidence="2" id="KW-1185">Reference proteome</keyword>
<dbReference type="EMBL" id="JAULRT010000052">
    <property type="protein sequence ID" value="MDO3382011.1"/>
    <property type="molecule type" value="Genomic_DNA"/>
</dbReference>
<reference evidence="1" key="1">
    <citation type="submission" date="2023-07" db="EMBL/GenBank/DDBJ databases">
        <title>Gilvimarinus algae sp. nov., isolated from the surface of Kelp.</title>
        <authorList>
            <person name="Sun Y.Y."/>
            <person name="Gong Y."/>
            <person name="Du Z.J."/>
        </authorList>
    </citation>
    <scope>NUCLEOTIDE SEQUENCE</scope>
    <source>
        <strain evidence="1">SDUM040014</strain>
    </source>
</reference>
<organism evidence="1 2">
    <name type="scientific">Gilvimarinus algae</name>
    <dbReference type="NCBI Taxonomy" id="3058037"/>
    <lineage>
        <taxon>Bacteria</taxon>
        <taxon>Pseudomonadati</taxon>
        <taxon>Pseudomonadota</taxon>
        <taxon>Gammaproteobacteria</taxon>
        <taxon>Cellvibrionales</taxon>
        <taxon>Cellvibrionaceae</taxon>
        <taxon>Gilvimarinus</taxon>
    </lineage>
</organism>
<dbReference type="RefSeq" id="WP_302712174.1">
    <property type="nucleotide sequence ID" value="NZ_JAULRT010000052.1"/>
</dbReference>
<dbReference type="PANTHER" id="PTHR30528:SF0">
    <property type="entry name" value="CYTOPLASMIC PROTEIN"/>
    <property type="match status" value="1"/>
</dbReference>
<name>A0ABT8TDK9_9GAMM</name>
<dbReference type="InterPro" id="IPR009351">
    <property type="entry name" value="AlkZ-like"/>
</dbReference>
<protein>
    <submittedName>
        <fullName evidence="1">Crosslink repair DNA glycosylase YcaQ family protein</fullName>
    </submittedName>
</protein>
<accession>A0ABT8TDK9</accession>
<sequence length="423" mass="48771">MTVFSIYKQRHLIREITLMPYATIKTQRQLAALRRLALSSQGLLQSTPFGKGVQGTRQAISHIGYVQVDTISVVERAHHHVLHSRVPGFKPDMTHQLLVQGDVFEYWAHAAAFLPIENYRFSLPYKQAIKGGQTHWYKNPDKKLMRRLLERVRSDGPLRARDLESSGKTAKGWWDWKPAKKALEQLYMQGDLMVCDRQNFQKTYDLTERVLPIGINTTAPTVEEFAEHLLDLNLCSHGLVSLRSVTYLRRNPPLRNAVKALVKQRLAAGELEQVFLPNGEQYVFKTGALDARLPRVNNRMRILSPFDNSVIQRERLRALFDFDYQIECYVPEPKRKYGYFCLPLLYRDQFVGRMDCKAHRKTGELEIKSLYLEPYDFDDEAVISALAKAVSEFSVFQQCHTVTVKNVYPKRLTAPVRLALYAG</sequence>
<dbReference type="Proteomes" id="UP001168380">
    <property type="component" value="Unassembled WGS sequence"/>
</dbReference>